<dbReference type="EMBL" id="JAHWGI010000773">
    <property type="protein sequence ID" value="KAK3917654.1"/>
    <property type="molecule type" value="Genomic_DNA"/>
</dbReference>
<accession>A0AAE1HA58</accession>
<reference evidence="2" key="2">
    <citation type="journal article" date="2023" name="BMC Genomics">
        <title>Pest status, molecular evolution, and epigenetic factors derived from the genome assembly of Frankliniella fusca, a thysanopteran phytovirus vector.</title>
        <authorList>
            <person name="Catto M.A."/>
            <person name="Labadie P.E."/>
            <person name="Jacobson A.L."/>
            <person name="Kennedy G.G."/>
            <person name="Srinivasan R."/>
            <person name="Hunt B.G."/>
        </authorList>
    </citation>
    <scope>NUCLEOTIDE SEQUENCE</scope>
    <source>
        <strain evidence="2">PL_HMW_Pooled</strain>
    </source>
</reference>
<name>A0AAE1HA58_9NEOP</name>
<evidence type="ECO:0000313" key="3">
    <source>
        <dbReference type="Proteomes" id="UP001219518"/>
    </source>
</evidence>
<evidence type="ECO:0000256" key="1">
    <source>
        <dbReference type="SAM" id="Coils"/>
    </source>
</evidence>
<gene>
    <name evidence="2" type="ORF">KUF71_007131</name>
</gene>
<evidence type="ECO:0000313" key="2">
    <source>
        <dbReference type="EMBL" id="KAK3917654.1"/>
    </source>
</evidence>
<protein>
    <submittedName>
        <fullName evidence="2">Protein PET20, mitochondrial</fullName>
    </submittedName>
</protein>
<comment type="caution">
    <text evidence="2">The sequence shown here is derived from an EMBL/GenBank/DDBJ whole genome shotgun (WGS) entry which is preliminary data.</text>
</comment>
<keyword evidence="1" id="KW-0175">Coiled coil</keyword>
<keyword evidence="3" id="KW-1185">Reference proteome</keyword>
<proteinExistence type="predicted"/>
<reference evidence="2" key="1">
    <citation type="submission" date="2021-07" db="EMBL/GenBank/DDBJ databases">
        <authorList>
            <person name="Catto M.A."/>
            <person name="Jacobson A."/>
            <person name="Kennedy G."/>
            <person name="Labadie P."/>
            <person name="Hunt B.G."/>
            <person name="Srinivasan R."/>
        </authorList>
    </citation>
    <scope>NUCLEOTIDE SEQUENCE</scope>
    <source>
        <strain evidence="2">PL_HMW_Pooled</strain>
        <tissue evidence="2">Head</tissue>
    </source>
</reference>
<dbReference type="Proteomes" id="UP001219518">
    <property type="component" value="Unassembled WGS sequence"/>
</dbReference>
<feature type="coiled-coil region" evidence="1">
    <location>
        <begin position="108"/>
        <end position="135"/>
    </location>
</feature>
<organism evidence="2 3">
    <name type="scientific">Frankliniella fusca</name>
    <dbReference type="NCBI Taxonomy" id="407009"/>
    <lineage>
        <taxon>Eukaryota</taxon>
        <taxon>Metazoa</taxon>
        <taxon>Ecdysozoa</taxon>
        <taxon>Arthropoda</taxon>
        <taxon>Hexapoda</taxon>
        <taxon>Insecta</taxon>
        <taxon>Pterygota</taxon>
        <taxon>Neoptera</taxon>
        <taxon>Paraneoptera</taxon>
        <taxon>Thysanoptera</taxon>
        <taxon>Terebrantia</taxon>
        <taxon>Thripoidea</taxon>
        <taxon>Thripidae</taxon>
        <taxon>Frankliniella</taxon>
    </lineage>
</organism>
<dbReference type="AlphaFoldDB" id="A0AAE1HA58"/>
<sequence length="194" mass="22002">MLMQEAGREALEEYNSFRDKLITVTLTPDGVVHKDDKSEDYGAVITEFRAYAEELNEPFGTWFTEIKNLVKDCEYATITDSMLKDRLELGSSDQKVRETIRENPQWTLDQAILCCKAAEEKKLEAEEEYRSVDTTTTTMGLKRGSFGISFSVGALFTQVWCALGVWPNMGGGRSAPRLIQKYGPREYSSLERTL</sequence>